<evidence type="ECO:0000256" key="1">
    <source>
        <dbReference type="SAM" id="MobiDB-lite"/>
    </source>
</evidence>
<dbReference type="InterPro" id="IPR007361">
    <property type="entry name" value="DUF427"/>
</dbReference>
<dbReference type="Proteomes" id="UP001651050">
    <property type="component" value="Unassembled WGS sequence"/>
</dbReference>
<dbReference type="EMBL" id="JALQCY010000002">
    <property type="protein sequence ID" value="MCK9793430.1"/>
    <property type="molecule type" value="Genomic_DNA"/>
</dbReference>
<evidence type="ECO:0000313" key="4">
    <source>
        <dbReference type="Proteomes" id="UP001651050"/>
    </source>
</evidence>
<organism evidence="3 4">
    <name type="scientific">Isoptericola peretonis</name>
    <dbReference type="NCBI Taxonomy" id="2918523"/>
    <lineage>
        <taxon>Bacteria</taxon>
        <taxon>Bacillati</taxon>
        <taxon>Actinomycetota</taxon>
        <taxon>Actinomycetes</taxon>
        <taxon>Micrococcales</taxon>
        <taxon>Promicromonosporaceae</taxon>
        <taxon>Isoptericola</taxon>
    </lineage>
</organism>
<dbReference type="RefSeq" id="WP_416343278.1">
    <property type="nucleotide sequence ID" value="NZ_JALQCY010000002.1"/>
</dbReference>
<name>A0ABT0J1Q8_9MICO</name>
<keyword evidence="4" id="KW-1185">Reference proteome</keyword>
<reference evidence="3 4" key="1">
    <citation type="submission" date="2022-02" db="EMBL/GenBank/DDBJ databases">
        <title>The car tank lid bacteriome: a reservoir of bacteria with potential in bioremediation of fuel.</title>
        <authorList>
            <person name="Vidal-Verdu A."/>
            <person name="Gomez-Martinez D."/>
            <person name="Latorre-Perez A."/>
            <person name="Pereto J."/>
            <person name="Porcar M."/>
        </authorList>
    </citation>
    <scope>NUCLEOTIDE SEQUENCE [LARGE SCALE GENOMIC DNA]</scope>
    <source>
        <strain evidence="3 4">4D.3</strain>
    </source>
</reference>
<dbReference type="PANTHER" id="PTHR34310">
    <property type="entry name" value="DUF427 DOMAIN PROTEIN (AFU_ORTHOLOGUE AFUA_3G02220)"/>
    <property type="match status" value="1"/>
</dbReference>
<comment type="caution">
    <text evidence="3">The sequence shown here is derived from an EMBL/GenBank/DDBJ whole genome shotgun (WGS) entry which is preliminary data.</text>
</comment>
<feature type="domain" description="DUF427" evidence="2">
    <location>
        <begin position="145"/>
        <end position="236"/>
    </location>
</feature>
<gene>
    <name evidence="3" type="ORF">M1843_06710</name>
</gene>
<dbReference type="Gene3D" id="2.170.150.40">
    <property type="entry name" value="Domain of unknown function (DUF427)"/>
    <property type="match status" value="1"/>
</dbReference>
<dbReference type="Pfam" id="PF04248">
    <property type="entry name" value="NTP_transf_9"/>
    <property type="match status" value="1"/>
</dbReference>
<accession>A0ABT0J1Q8</accession>
<feature type="region of interest" description="Disordered" evidence="1">
    <location>
        <begin position="253"/>
        <end position="275"/>
    </location>
</feature>
<dbReference type="PANTHER" id="PTHR34310:SF9">
    <property type="entry name" value="BLR5716 PROTEIN"/>
    <property type="match status" value="1"/>
</dbReference>
<proteinExistence type="predicted"/>
<dbReference type="InterPro" id="IPR038694">
    <property type="entry name" value="DUF427_sf"/>
</dbReference>
<evidence type="ECO:0000259" key="2">
    <source>
        <dbReference type="Pfam" id="PF04248"/>
    </source>
</evidence>
<evidence type="ECO:0000313" key="3">
    <source>
        <dbReference type="EMBL" id="MCK9793430.1"/>
    </source>
</evidence>
<protein>
    <submittedName>
        <fullName evidence="3">DUF427 domain-containing protein</fullName>
    </submittedName>
</protein>
<sequence>MSALVSGLLTSVVGELRHEPTAVRVRAALAGATAVDSVQAVLVWEPGQVVPAYAVPEADIRAGLSPAPPRGGDGRAAHTPGGEPVLVIGEGRNGSGLRLDDPDLTGYVLLDFTSFDAWYEEDEPISAHPHDPFHRIDVRASSRHVRLELDGHLLAESSHAMMLFETLLPTRYYLPREDVVVPLEPSDTHTACAYKGRAAYFSARVGDRLVRDLAWTLPEPLPEGERVGGLVAFFNEHVDIVLDGRRLEAPVNPWRPAGMRRADRGTSGDAAQPGG</sequence>